<evidence type="ECO:0000313" key="1">
    <source>
        <dbReference type="EMBL" id="CAB4002611.1"/>
    </source>
</evidence>
<dbReference type="AlphaFoldDB" id="A0A6S7I7X0"/>
<name>A0A6S7I7X0_PARCT</name>
<dbReference type="OrthoDB" id="5968803at2759"/>
<proteinExistence type="predicted"/>
<accession>A0A6S7I7X0</accession>
<comment type="caution">
    <text evidence="1">The sequence shown here is derived from an EMBL/GenBank/DDBJ whole genome shotgun (WGS) entry which is preliminary data.</text>
</comment>
<sequence length="121" mass="13664">MGDEADDIITSFGLSEQEMKSYETVRDKAKFNVGIQDENEPVESFITDLHCLAKYCEFGVLKDQLIRDRIVVGLRNKKLSEKLQLGPDLTLAKAMAQARQSEEIKKQQNIIHGKNRPEVGA</sequence>
<keyword evidence="2" id="KW-1185">Reference proteome</keyword>
<organism evidence="1 2">
    <name type="scientific">Paramuricea clavata</name>
    <name type="common">Red gorgonian</name>
    <name type="synonym">Violescent sea-whip</name>
    <dbReference type="NCBI Taxonomy" id="317549"/>
    <lineage>
        <taxon>Eukaryota</taxon>
        <taxon>Metazoa</taxon>
        <taxon>Cnidaria</taxon>
        <taxon>Anthozoa</taxon>
        <taxon>Octocorallia</taxon>
        <taxon>Malacalcyonacea</taxon>
        <taxon>Plexauridae</taxon>
        <taxon>Paramuricea</taxon>
    </lineage>
</organism>
<dbReference type="EMBL" id="CACRXK020004399">
    <property type="protein sequence ID" value="CAB4002611.1"/>
    <property type="molecule type" value="Genomic_DNA"/>
</dbReference>
<dbReference type="Proteomes" id="UP001152795">
    <property type="component" value="Unassembled WGS sequence"/>
</dbReference>
<evidence type="ECO:0000313" key="2">
    <source>
        <dbReference type="Proteomes" id="UP001152795"/>
    </source>
</evidence>
<gene>
    <name evidence="1" type="ORF">PACLA_8A087142</name>
</gene>
<reference evidence="1" key="1">
    <citation type="submission" date="2020-04" db="EMBL/GenBank/DDBJ databases">
        <authorList>
            <person name="Alioto T."/>
            <person name="Alioto T."/>
            <person name="Gomez Garrido J."/>
        </authorList>
    </citation>
    <scope>NUCLEOTIDE SEQUENCE</scope>
    <source>
        <strain evidence="1">A484AB</strain>
    </source>
</reference>
<protein>
    <submittedName>
        <fullName evidence="1">Transposon Tf2-6 poly</fullName>
    </submittedName>
</protein>